<dbReference type="Proteomes" id="UP001596230">
    <property type="component" value="Unassembled WGS sequence"/>
</dbReference>
<evidence type="ECO:0000313" key="10">
    <source>
        <dbReference type="Proteomes" id="UP001596230"/>
    </source>
</evidence>
<dbReference type="NCBIfam" id="NF008195">
    <property type="entry name" value="PRK10949.1"/>
    <property type="match status" value="1"/>
</dbReference>
<evidence type="ECO:0000256" key="1">
    <source>
        <dbReference type="ARBA" id="ARBA00004370"/>
    </source>
</evidence>
<name>A0ABW1VYT9_9GAMM</name>
<accession>A0ABW1VYT9</accession>
<dbReference type="InterPro" id="IPR004635">
    <property type="entry name" value="Pept_S49_SppA"/>
</dbReference>
<keyword evidence="3" id="KW-0645">Protease</keyword>
<dbReference type="NCBIfam" id="TIGR00705">
    <property type="entry name" value="SppA_67K"/>
    <property type="match status" value="1"/>
</dbReference>
<protein>
    <submittedName>
        <fullName evidence="9">Signal peptide peptidase SppA</fullName>
        <ecNumber evidence="9">3.4.21.-</ecNumber>
    </submittedName>
</protein>
<evidence type="ECO:0000256" key="3">
    <source>
        <dbReference type="ARBA" id="ARBA00022670"/>
    </source>
</evidence>
<feature type="domain" description="Peptidase S49" evidence="8">
    <location>
        <begin position="395"/>
        <end position="545"/>
    </location>
</feature>
<dbReference type="GO" id="GO:0016787">
    <property type="term" value="F:hydrolase activity"/>
    <property type="evidence" value="ECO:0007669"/>
    <property type="project" value="UniProtKB-KW"/>
</dbReference>
<keyword evidence="6 7" id="KW-0472">Membrane</keyword>
<dbReference type="InterPro" id="IPR029045">
    <property type="entry name" value="ClpP/crotonase-like_dom_sf"/>
</dbReference>
<evidence type="ECO:0000256" key="4">
    <source>
        <dbReference type="ARBA" id="ARBA00022801"/>
    </source>
</evidence>
<dbReference type="SUPFAM" id="SSF52096">
    <property type="entry name" value="ClpP/crotonase"/>
    <property type="match status" value="2"/>
</dbReference>
<organism evidence="9 10">
    <name type="scientific">Tatumella terrea</name>
    <dbReference type="NCBI Taxonomy" id="419007"/>
    <lineage>
        <taxon>Bacteria</taxon>
        <taxon>Pseudomonadati</taxon>
        <taxon>Pseudomonadota</taxon>
        <taxon>Gammaproteobacteria</taxon>
        <taxon>Enterobacterales</taxon>
        <taxon>Erwiniaceae</taxon>
        <taxon>Tatumella</taxon>
    </lineage>
</organism>
<dbReference type="EMBL" id="JBHSUB010000006">
    <property type="protein sequence ID" value="MFC6377508.1"/>
    <property type="molecule type" value="Genomic_DNA"/>
</dbReference>
<dbReference type="Gene3D" id="6.20.330.10">
    <property type="match status" value="1"/>
</dbReference>
<evidence type="ECO:0000256" key="2">
    <source>
        <dbReference type="ARBA" id="ARBA00008683"/>
    </source>
</evidence>
<dbReference type="CDD" id="cd07018">
    <property type="entry name" value="S49_SppA_67K_type"/>
    <property type="match status" value="1"/>
</dbReference>
<keyword evidence="7" id="KW-0812">Transmembrane</keyword>
<keyword evidence="4 9" id="KW-0378">Hydrolase</keyword>
<dbReference type="InterPro" id="IPR047272">
    <property type="entry name" value="S49_SppA_C"/>
</dbReference>
<feature type="domain" description="Peptidase S49" evidence="8">
    <location>
        <begin position="143"/>
        <end position="289"/>
    </location>
</feature>
<dbReference type="RefSeq" id="WP_385948497.1">
    <property type="nucleotide sequence ID" value="NZ_JBHSUB010000006.1"/>
</dbReference>
<dbReference type="Pfam" id="PF01343">
    <property type="entry name" value="Peptidase_S49"/>
    <property type="match status" value="2"/>
</dbReference>
<dbReference type="NCBIfam" id="TIGR00706">
    <property type="entry name" value="SppA_dom"/>
    <property type="match status" value="1"/>
</dbReference>
<comment type="subcellular location">
    <subcellularLocation>
        <location evidence="1">Membrane</location>
    </subcellularLocation>
</comment>
<keyword evidence="5" id="KW-0720">Serine protease</keyword>
<dbReference type="EC" id="3.4.21.-" evidence="9"/>
<proteinExistence type="inferred from homology"/>
<comment type="similarity">
    <text evidence="2">Belongs to the peptidase S49 family.</text>
</comment>
<evidence type="ECO:0000313" key="9">
    <source>
        <dbReference type="EMBL" id="MFC6377508.1"/>
    </source>
</evidence>
<feature type="transmembrane region" description="Helical" evidence="7">
    <location>
        <begin position="21"/>
        <end position="42"/>
    </location>
</feature>
<reference evidence="10" key="1">
    <citation type="journal article" date="2019" name="Int. J. Syst. Evol. Microbiol.">
        <title>The Global Catalogue of Microorganisms (GCM) 10K type strain sequencing project: providing services to taxonomists for standard genome sequencing and annotation.</title>
        <authorList>
            <consortium name="The Broad Institute Genomics Platform"/>
            <consortium name="The Broad Institute Genome Sequencing Center for Infectious Disease"/>
            <person name="Wu L."/>
            <person name="Ma J."/>
        </authorList>
    </citation>
    <scope>NUCLEOTIDE SEQUENCE [LARGE SCALE GENOMIC DNA]</scope>
    <source>
        <strain evidence="10">CGMCC 1.18518</strain>
    </source>
</reference>
<dbReference type="PANTHER" id="PTHR33209">
    <property type="entry name" value="PROTEASE 4"/>
    <property type="match status" value="1"/>
</dbReference>
<dbReference type="PANTHER" id="PTHR33209:SF1">
    <property type="entry name" value="PEPTIDASE S49 DOMAIN-CONTAINING PROTEIN"/>
    <property type="match status" value="1"/>
</dbReference>
<dbReference type="Gene3D" id="3.90.226.10">
    <property type="entry name" value="2-enoyl-CoA Hydratase, Chain A, domain 1"/>
    <property type="match status" value="3"/>
</dbReference>
<evidence type="ECO:0000259" key="8">
    <source>
        <dbReference type="Pfam" id="PF01343"/>
    </source>
</evidence>
<evidence type="ECO:0000256" key="6">
    <source>
        <dbReference type="ARBA" id="ARBA00023136"/>
    </source>
</evidence>
<gene>
    <name evidence="9" type="primary">sppA</name>
    <name evidence="9" type="ORF">ACFP9W_05295</name>
</gene>
<dbReference type="CDD" id="cd07023">
    <property type="entry name" value="S49_Sppa_N_C"/>
    <property type="match status" value="1"/>
</dbReference>
<keyword evidence="7" id="KW-1133">Transmembrane helix</keyword>
<dbReference type="InterPro" id="IPR047217">
    <property type="entry name" value="S49_SppA_67K_type_N"/>
</dbReference>
<evidence type="ECO:0000256" key="5">
    <source>
        <dbReference type="ARBA" id="ARBA00022825"/>
    </source>
</evidence>
<keyword evidence="10" id="KW-1185">Reference proteome</keyword>
<dbReference type="InterPro" id="IPR004634">
    <property type="entry name" value="Pept_S49_pIV"/>
</dbReference>
<dbReference type="InterPro" id="IPR002142">
    <property type="entry name" value="Peptidase_S49"/>
</dbReference>
<dbReference type="PIRSF" id="PIRSF001217">
    <property type="entry name" value="Protease_4_SppA"/>
    <property type="match status" value="1"/>
</dbReference>
<sequence>MRTLWRITGRLFSAVWRIINFIREFILNLFLLLLIVAGVGIWSQVSGGSANSAKTLTGGALKIDLAGMVVDQPSAQNRLSKIGRELLGSRSETLQQNSVFDIVNAIRQAKSDDKITGIVLDLRNFGGGDQPALQYIGKALREFRDAGKPVYAYGDNFSQAQYYLASFANTVYLSPQGAVDIHGMATNALYYKTLLDTLKVSSHVFRVGTYKSAVEPFLRDNMSPAARDADTRWITQLWNNYLTTVSANRQLTPQQVFPGADNLITALKAVNGNTATYALNSRLVDGLESRAAVDQILIHKFGWDSQTHDYRNVSIYDYPLKESQTSAPANIAVIVANGAIVDGESGAGNVGSDTLVSQIRTARLDKNIKAIILRVNSPGGSVTASEAIREELMAAKQAGKPVVVSMGGVAASGGYWISTPASYIIASPSTLTGSIGIFGVINTIENSLSTLGVHTDGVSTSPLADVAMTKALPDQVQQMMQISIENGYHNFLSLVADSRHQTTEQIDQIAQGHVWTGSDAKENGLVDELGDFDDATQKAAALAHITTPRLDWYQEQPTFFDQVLDQMSSSVSASLPASIKAFLPAPLAEVMTDLQNQPGLTGQAADPQNRYAYCLNCGVMN</sequence>
<comment type="caution">
    <text evidence="9">The sequence shown here is derived from an EMBL/GenBank/DDBJ whole genome shotgun (WGS) entry which is preliminary data.</text>
</comment>
<evidence type="ECO:0000256" key="7">
    <source>
        <dbReference type="SAM" id="Phobius"/>
    </source>
</evidence>